<dbReference type="Proteomes" id="UP000826014">
    <property type="component" value="Chromosome"/>
</dbReference>
<keyword evidence="6" id="KW-1185">Reference proteome</keyword>
<dbReference type="CDD" id="cd02440">
    <property type="entry name" value="AdoMet_MTases"/>
    <property type="match status" value="1"/>
</dbReference>
<feature type="domain" description="S-adenosylmethionine-dependent methyltransferase" evidence="4">
    <location>
        <begin position="60"/>
        <end position="189"/>
    </location>
</feature>
<protein>
    <submittedName>
        <fullName evidence="5">Ribosomal RNA large subunit methyltransferase K/L</fullName>
        <ecNumber evidence="5">2.1.1.264</ecNumber>
    </submittedName>
</protein>
<evidence type="ECO:0000313" key="5">
    <source>
        <dbReference type="EMBL" id="QYF49389.1"/>
    </source>
</evidence>
<evidence type="ECO:0000256" key="3">
    <source>
        <dbReference type="ARBA" id="ARBA00022691"/>
    </source>
</evidence>
<reference evidence="5 6" key="1">
    <citation type="journal article" date="2022" name="bioRxiv">
        <title>Ecology and evolution of chlamydial symbionts of arthropods.</title>
        <authorList>
            <person name="Halter T."/>
            <person name="Koestlbacher S."/>
            <person name="Collingro A."/>
            <person name="Sixt B.S."/>
            <person name="Toenshoff E.R."/>
            <person name="Hendrickx F."/>
            <person name="Kostanjsek R."/>
            <person name="Horn M."/>
        </authorList>
    </citation>
    <scope>NUCLEOTIDE SEQUENCE [LARGE SCALE GENOMIC DNA]</scope>
    <source>
        <strain evidence="5">W744xW776</strain>
    </source>
</reference>
<proteinExistence type="predicted"/>
<dbReference type="Gene3D" id="2.60.40.1180">
    <property type="entry name" value="Golgi alpha-mannosidase II"/>
    <property type="match status" value="1"/>
</dbReference>
<keyword evidence="1 5" id="KW-0489">Methyltransferase</keyword>
<dbReference type="EC" id="2.1.1.264" evidence="5"/>
<evidence type="ECO:0000256" key="2">
    <source>
        <dbReference type="ARBA" id="ARBA00022679"/>
    </source>
</evidence>
<evidence type="ECO:0000259" key="4">
    <source>
        <dbReference type="Pfam" id="PF10672"/>
    </source>
</evidence>
<dbReference type="GO" id="GO:0032259">
    <property type="term" value="P:methylation"/>
    <property type="evidence" value="ECO:0007669"/>
    <property type="project" value="UniProtKB-KW"/>
</dbReference>
<dbReference type="PANTHER" id="PTHR43042:SF2">
    <property type="entry name" value="SAM-DEPENDENT METHYLTRANSFERASE"/>
    <property type="match status" value="1"/>
</dbReference>
<organism evidence="5 6">
    <name type="scientific">Candidatus Rhabdochlamydia oedothoracis</name>
    <dbReference type="NCBI Taxonomy" id="2720720"/>
    <lineage>
        <taxon>Bacteria</taxon>
        <taxon>Pseudomonadati</taxon>
        <taxon>Chlamydiota</taxon>
        <taxon>Chlamydiia</taxon>
        <taxon>Parachlamydiales</taxon>
        <taxon>Candidatus Rhabdochlamydiaceae</taxon>
        <taxon>Candidatus Rhabdochlamydia</taxon>
    </lineage>
</organism>
<name>A0ABX8V865_9BACT</name>
<dbReference type="PANTHER" id="PTHR43042">
    <property type="entry name" value="SAM-DEPENDENT METHYLTRANSFERASE"/>
    <property type="match status" value="1"/>
</dbReference>
<evidence type="ECO:0000256" key="1">
    <source>
        <dbReference type="ARBA" id="ARBA00022603"/>
    </source>
</evidence>
<dbReference type="GO" id="GO:0008168">
    <property type="term" value="F:methyltransferase activity"/>
    <property type="evidence" value="ECO:0007669"/>
    <property type="project" value="UniProtKB-KW"/>
</dbReference>
<accession>A0ABX8V865</accession>
<evidence type="ECO:0000313" key="6">
    <source>
        <dbReference type="Proteomes" id="UP000826014"/>
    </source>
</evidence>
<dbReference type="RefSeq" id="WP_215217414.1">
    <property type="nucleotide sequence ID" value="NZ_CP075587.1"/>
</dbReference>
<dbReference type="InterPro" id="IPR019614">
    <property type="entry name" value="SAM-dep_methyl-trfase"/>
</dbReference>
<dbReference type="Pfam" id="PF10672">
    <property type="entry name" value="Methyltrans_SAM"/>
    <property type="match status" value="1"/>
</dbReference>
<sequence length="270" mass="30917">MSYSLIDSGNQQKLERFGAFTLIRPCSQAIWKPSLKKWEADAIFSRDEGNRWEYQRSLPKDWIVIIEDIRFKVAPTDFGHVGVFPEHSLLFTYMQKLLISRKEPRVLNLFAYSGGATLACAKVGAKVCHVDASKGMVSWARENAMLNHFLDKPIRWIIEDVKKFIKREIKRGSFYEAIILDPPSFGRGNKGEIFKIEEGLIELLDMCKDLLSKDALFLLFTTHTSGITPTVIQNLMKQLLPKGKIESDELLLPSENEFAIPYGSFAWWLP</sequence>
<dbReference type="InterPro" id="IPR013780">
    <property type="entry name" value="Glyco_hydro_b"/>
</dbReference>
<dbReference type="EMBL" id="CP075587">
    <property type="protein sequence ID" value="QYF49389.1"/>
    <property type="molecule type" value="Genomic_DNA"/>
</dbReference>
<dbReference type="Gene3D" id="3.40.50.150">
    <property type="entry name" value="Vaccinia Virus protein VP39"/>
    <property type="match status" value="1"/>
</dbReference>
<keyword evidence="2 5" id="KW-0808">Transferase</keyword>
<dbReference type="InterPro" id="IPR029063">
    <property type="entry name" value="SAM-dependent_MTases_sf"/>
</dbReference>
<keyword evidence="3" id="KW-0949">S-adenosyl-L-methionine</keyword>
<gene>
    <name evidence="5" type="ORF">RHABOEDO_001721</name>
</gene>
<dbReference type="SUPFAM" id="SSF53335">
    <property type="entry name" value="S-adenosyl-L-methionine-dependent methyltransferases"/>
    <property type="match status" value="1"/>
</dbReference>